<proteinExistence type="predicted"/>
<dbReference type="EMBL" id="OW152823">
    <property type="protein sequence ID" value="CAH2039968.1"/>
    <property type="molecule type" value="Genomic_DNA"/>
</dbReference>
<name>A0ABN8HV93_9NEOP</name>
<dbReference type="Proteomes" id="UP000837857">
    <property type="component" value="Chromosome 11"/>
</dbReference>
<protein>
    <submittedName>
        <fullName evidence="1">Uncharacterized protein</fullName>
    </submittedName>
</protein>
<evidence type="ECO:0000313" key="2">
    <source>
        <dbReference type="Proteomes" id="UP000837857"/>
    </source>
</evidence>
<feature type="non-terminal residue" evidence="1">
    <location>
        <position position="109"/>
    </location>
</feature>
<sequence length="109" mass="12345">MRLWRESQRASPMRWWSGSRVRNAALSFATPLLAAPWDPVGTLRVTYGNTGTREPLPELENAAAPFLEDSTNVDCEVEPQLLLTCSAISLLRRKFKQTPLTGYTFLCRF</sequence>
<keyword evidence="2" id="KW-1185">Reference proteome</keyword>
<reference evidence="1" key="1">
    <citation type="submission" date="2022-03" db="EMBL/GenBank/DDBJ databases">
        <authorList>
            <person name="Martin H S."/>
        </authorList>
    </citation>
    <scope>NUCLEOTIDE SEQUENCE</scope>
</reference>
<gene>
    <name evidence="1" type="ORF">IPOD504_LOCUS2158</name>
</gene>
<evidence type="ECO:0000313" key="1">
    <source>
        <dbReference type="EMBL" id="CAH2039968.1"/>
    </source>
</evidence>
<organism evidence="1 2">
    <name type="scientific">Iphiclides podalirius</name>
    <name type="common">scarce swallowtail</name>
    <dbReference type="NCBI Taxonomy" id="110791"/>
    <lineage>
        <taxon>Eukaryota</taxon>
        <taxon>Metazoa</taxon>
        <taxon>Ecdysozoa</taxon>
        <taxon>Arthropoda</taxon>
        <taxon>Hexapoda</taxon>
        <taxon>Insecta</taxon>
        <taxon>Pterygota</taxon>
        <taxon>Neoptera</taxon>
        <taxon>Endopterygota</taxon>
        <taxon>Lepidoptera</taxon>
        <taxon>Glossata</taxon>
        <taxon>Ditrysia</taxon>
        <taxon>Papilionoidea</taxon>
        <taxon>Papilionidae</taxon>
        <taxon>Papilioninae</taxon>
        <taxon>Iphiclides</taxon>
    </lineage>
</organism>
<accession>A0ABN8HV93</accession>